<protein>
    <submittedName>
        <fullName evidence="2">Uncharacterized protein</fullName>
    </submittedName>
</protein>
<dbReference type="Ensembl" id="ENSFCTT00005017988.1">
    <property type="protein sequence ID" value="ENSFCTP00005012088.1"/>
    <property type="gene ID" value="ENSFCTG00005006456.1"/>
</dbReference>
<keyword evidence="1" id="KW-1133">Transmembrane helix</keyword>
<keyword evidence="1" id="KW-0812">Transmembrane</keyword>
<dbReference type="Proteomes" id="UP000823872">
    <property type="component" value="Chromosome E3"/>
</dbReference>
<keyword evidence="3" id="KW-1185">Reference proteome</keyword>
<dbReference type="GeneTree" id="ENSGT01140000286561"/>
<organism evidence="2 3">
    <name type="scientific">Felis catus</name>
    <name type="common">Cat</name>
    <name type="synonym">Felis silvestris catus</name>
    <dbReference type="NCBI Taxonomy" id="9685"/>
    <lineage>
        <taxon>Eukaryota</taxon>
        <taxon>Metazoa</taxon>
        <taxon>Chordata</taxon>
        <taxon>Craniata</taxon>
        <taxon>Vertebrata</taxon>
        <taxon>Euteleostomi</taxon>
        <taxon>Mammalia</taxon>
        <taxon>Eutheria</taxon>
        <taxon>Laurasiatheria</taxon>
        <taxon>Carnivora</taxon>
        <taxon>Feliformia</taxon>
        <taxon>Felidae</taxon>
        <taxon>Felinae</taxon>
        <taxon>Felis</taxon>
    </lineage>
</organism>
<proteinExistence type="predicted"/>
<evidence type="ECO:0000313" key="2">
    <source>
        <dbReference type="Ensembl" id="ENSFCTP00005012088.1"/>
    </source>
</evidence>
<evidence type="ECO:0000313" key="3">
    <source>
        <dbReference type="Proteomes" id="UP000823872"/>
    </source>
</evidence>
<reference evidence="2" key="2">
    <citation type="submission" date="2025-08" db="UniProtKB">
        <authorList>
            <consortium name="Ensembl"/>
        </authorList>
    </citation>
    <scope>IDENTIFICATION</scope>
    <source>
        <strain evidence="2">breed Abyssinian</strain>
    </source>
</reference>
<sequence length="155" mass="17597">ILDTNPLSDLSFANIFSHSVGCLLVLLIVSFAVQKLFILLRSQQFIFAFVSLASGDVLSKKLLRPRSKRFLPAFSSRILMASCLTFRSFIHVEFIFVSGIRKWSRFILLHVAVQFSQHRLLKRLSLFHWISFPALSKIIGHNVCGSISGFFVPLI</sequence>
<keyword evidence="1" id="KW-0472">Membrane</keyword>
<name>A0ABI7WP61_FELCA</name>
<accession>A0ABI7WP61</accession>
<feature type="transmembrane region" description="Helical" evidence="1">
    <location>
        <begin position="12"/>
        <end position="33"/>
    </location>
</feature>
<reference evidence="2" key="3">
    <citation type="submission" date="2025-09" db="UniProtKB">
        <authorList>
            <consortium name="Ensembl"/>
        </authorList>
    </citation>
    <scope>IDENTIFICATION</scope>
    <source>
        <strain evidence="2">breed Abyssinian</strain>
    </source>
</reference>
<evidence type="ECO:0000256" key="1">
    <source>
        <dbReference type="SAM" id="Phobius"/>
    </source>
</evidence>
<reference evidence="2 3" key="1">
    <citation type="submission" date="2021-02" db="EMBL/GenBank/DDBJ databases">
        <title>Safari Cat Assemblies.</title>
        <authorList>
            <person name="Bredemeyer K.R."/>
            <person name="Murphy W.J."/>
        </authorList>
    </citation>
    <scope>NUCLEOTIDE SEQUENCE [LARGE SCALE GENOMIC DNA]</scope>
</reference>